<sequence>MTTNGYPKPTGNWGGGNNDPTMQFDRVNTSNDFSYPDSYQAEPPYGRKQRNPMLIALIVITVLVFIVLISAAIFAYQTMKEPPISGGTDTSQAQSTTQEEKPTATTSTPRTSKTTASTTTSKSSTTTPGAPPGSRPTEANLPPGVEPVNSAARNGAEAGYLVNLYKSGNTSDEFANAVHQAYLAQYSKPPARAHTVTAESPVTGKTYEMTCTDEGSFVHCTGGVGAHVYMA</sequence>
<name>A0A5C5UHF2_9CORY</name>
<feature type="region of interest" description="Disordered" evidence="1">
    <location>
        <begin position="1"/>
        <end position="47"/>
    </location>
</feature>
<dbReference type="EMBL" id="VOHM01000013">
    <property type="protein sequence ID" value="TWT25032.1"/>
    <property type="molecule type" value="Genomic_DNA"/>
</dbReference>
<reference evidence="3 4" key="1">
    <citation type="submission" date="2019-08" db="EMBL/GenBank/DDBJ databases">
        <authorList>
            <person name="Lei W."/>
        </authorList>
    </citation>
    <scope>NUCLEOTIDE SEQUENCE [LARGE SCALE GENOMIC DNA]</scope>
    <source>
        <strain evidence="3 4">CCUG 58627</strain>
    </source>
</reference>
<protein>
    <submittedName>
        <fullName evidence="3">Uncharacterized protein</fullName>
    </submittedName>
</protein>
<evidence type="ECO:0000256" key="1">
    <source>
        <dbReference type="SAM" id="MobiDB-lite"/>
    </source>
</evidence>
<evidence type="ECO:0000313" key="4">
    <source>
        <dbReference type="Proteomes" id="UP000320791"/>
    </source>
</evidence>
<dbReference type="AlphaFoldDB" id="A0A5C5UHF2"/>
<feature type="compositionally biased region" description="Polar residues" evidence="1">
    <location>
        <begin position="18"/>
        <end position="33"/>
    </location>
</feature>
<dbReference type="RefSeq" id="WP_146324444.1">
    <property type="nucleotide sequence ID" value="NZ_BAABLR010000010.1"/>
</dbReference>
<comment type="caution">
    <text evidence="3">The sequence shown here is derived from an EMBL/GenBank/DDBJ whole genome shotgun (WGS) entry which is preliminary data.</text>
</comment>
<evidence type="ECO:0000256" key="2">
    <source>
        <dbReference type="SAM" id="Phobius"/>
    </source>
</evidence>
<keyword evidence="2" id="KW-1133">Transmembrane helix</keyword>
<dbReference type="OrthoDB" id="4412616at2"/>
<dbReference type="Proteomes" id="UP000320791">
    <property type="component" value="Unassembled WGS sequence"/>
</dbReference>
<organism evidence="3 4">
    <name type="scientific">Corynebacterium canis</name>
    <dbReference type="NCBI Taxonomy" id="679663"/>
    <lineage>
        <taxon>Bacteria</taxon>
        <taxon>Bacillati</taxon>
        <taxon>Actinomycetota</taxon>
        <taxon>Actinomycetes</taxon>
        <taxon>Mycobacteriales</taxon>
        <taxon>Corynebacteriaceae</taxon>
        <taxon>Corynebacterium</taxon>
    </lineage>
</organism>
<feature type="region of interest" description="Disordered" evidence="1">
    <location>
        <begin position="83"/>
        <end position="151"/>
    </location>
</feature>
<keyword evidence="4" id="KW-1185">Reference proteome</keyword>
<feature type="transmembrane region" description="Helical" evidence="2">
    <location>
        <begin position="54"/>
        <end position="76"/>
    </location>
</feature>
<proteinExistence type="predicted"/>
<accession>A0A5C5UHF2</accession>
<keyword evidence="2" id="KW-0812">Transmembrane</keyword>
<gene>
    <name evidence="3" type="ORF">FRX94_07140</name>
</gene>
<feature type="compositionally biased region" description="Low complexity" evidence="1">
    <location>
        <begin position="103"/>
        <end position="128"/>
    </location>
</feature>
<evidence type="ECO:0000313" key="3">
    <source>
        <dbReference type="EMBL" id="TWT25032.1"/>
    </source>
</evidence>
<keyword evidence="2" id="KW-0472">Membrane</keyword>
<feature type="compositionally biased region" description="Polar residues" evidence="1">
    <location>
        <begin position="87"/>
        <end position="97"/>
    </location>
</feature>